<comment type="catalytic activity">
    <reaction evidence="8">
        <text>fluoride(in) = fluoride(out)</text>
        <dbReference type="Rhea" id="RHEA:76159"/>
        <dbReference type="ChEBI" id="CHEBI:17051"/>
    </reaction>
    <physiologicalReaction direction="left-to-right" evidence="8">
        <dbReference type="Rhea" id="RHEA:76160"/>
    </physiologicalReaction>
</comment>
<comment type="subcellular location">
    <subcellularLocation>
        <location evidence="2">Cell membrane</location>
        <topology evidence="2">Multi-pass membrane protein</topology>
    </subcellularLocation>
</comment>
<evidence type="ECO:0000256" key="3">
    <source>
        <dbReference type="ARBA" id="ARBA00022475"/>
    </source>
</evidence>
<dbReference type="Proteomes" id="UP001567538">
    <property type="component" value="Unassembled WGS sequence"/>
</dbReference>
<evidence type="ECO:0000256" key="8">
    <source>
        <dbReference type="ARBA" id="ARBA00035585"/>
    </source>
</evidence>
<evidence type="ECO:0000313" key="12">
    <source>
        <dbReference type="Proteomes" id="UP001567538"/>
    </source>
</evidence>
<feature type="transmembrane region" description="Helical" evidence="10">
    <location>
        <begin position="134"/>
        <end position="154"/>
    </location>
</feature>
<feature type="transmembrane region" description="Helical" evidence="10">
    <location>
        <begin position="271"/>
        <end position="293"/>
    </location>
</feature>
<feature type="transmembrane region" description="Helical" evidence="10">
    <location>
        <begin position="391"/>
        <end position="417"/>
    </location>
</feature>
<evidence type="ECO:0000256" key="6">
    <source>
        <dbReference type="ARBA" id="ARBA00023136"/>
    </source>
</evidence>
<evidence type="ECO:0000313" key="11">
    <source>
        <dbReference type="EMBL" id="KAL1533651.1"/>
    </source>
</evidence>
<feature type="transmembrane region" description="Helical" evidence="10">
    <location>
        <begin position="429"/>
        <end position="451"/>
    </location>
</feature>
<gene>
    <name evidence="11" type="ORF">AAHA92_33509</name>
</gene>
<dbReference type="PANTHER" id="PTHR28259">
    <property type="entry name" value="FLUORIDE EXPORT PROTEIN 1-RELATED"/>
    <property type="match status" value="1"/>
</dbReference>
<evidence type="ECO:0000256" key="2">
    <source>
        <dbReference type="ARBA" id="ARBA00004651"/>
    </source>
</evidence>
<sequence length="492" mass="53667">MDHQNLELESRRSGSFGQLSAASSSRGRSLSTSFSLPRHADDAIESESVSEAGDIGDRALHSNRVSASGRSHFSLENLAENGSVVPVQDDNLLQHHPHASFPVAPDLENISPLSVNAMVQPGGKKIEEKEVPWLLEYITCLLSLAVFGILGILARYGLQNLFGPDVIGATSDRSYMYPDLPSNMVALYPSLCAGLLSVDICLMETYLAFTGIYVPQVGSFLMGWFGVVFKGDIMKVSDQLAIGLSTGFLGSLTTFSGWNQKMLDLSVNGKWVFAVLGIFIGLFLVAYSIIFGIETAKGLKWLLQRRSNVLPLCTCFSDSISHKYYCLSTFMVMLLLMLALLWSVFASLARRDFDSGSSEAQLFLACMVGPLGVWIRWYLARLNGRGLGRDAVLKWMPFGTLAANVSAACVMAALATLKKAVRSKECNTVASGIQLGLLGCLSTVSTFVAEFHAMRESKHPWRAYAYAAITIVVSFTMGTLFYSVPVWVRGYD</sequence>
<dbReference type="GO" id="GO:0005886">
    <property type="term" value="C:plasma membrane"/>
    <property type="evidence" value="ECO:0007669"/>
    <property type="project" value="UniProtKB-SubCell"/>
</dbReference>
<dbReference type="GO" id="GO:1903425">
    <property type="term" value="F:fluoride transmembrane transporter activity"/>
    <property type="evidence" value="ECO:0007669"/>
    <property type="project" value="UniProtKB-ARBA"/>
</dbReference>
<evidence type="ECO:0000256" key="1">
    <source>
        <dbReference type="ARBA" id="ARBA00002598"/>
    </source>
</evidence>
<dbReference type="EMBL" id="JBEAFC010000014">
    <property type="protein sequence ID" value="KAL1533651.1"/>
    <property type="molecule type" value="Genomic_DNA"/>
</dbReference>
<keyword evidence="6 10" id="KW-0472">Membrane</keyword>
<feature type="transmembrane region" description="Helical" evidence="10">
    <location>
        <begin position="240"/>
        <end position="259"/>
    </location>
</feature>
<comment type="caution">
    <text evidence="11">The sequence shown here is derived from an EMBL/GenBank/DDBJ whole genome shotgun (WGS) entry which is preliminary data.</text>
</comment>
<evidence type="ECO:0000256" key="10">
    <source>
        <dbReference type="SAM" id="Phobius"/>
    </source>
</evidence>
<dbReference type="InterPro" id="IPR003691">
    <property type="entry name" value="FluC"/>
</dbReference>
<evidence type="ECO:0000256" key="4">
    <source>
        <dbReference type="ARBA" id="ARBA00022692"/>
    </source>
</evidence>
<organism evidence="11 12">
    <name type="scientific">Salvia divinorum</name>
    <name type="common">Maria pastora</name>
    <name type="synonym">Diviner's sage</name>
    <dbReference type="NCBI Taxonomy" id="28513"/>
    <lineage>
        <taxon>Eukaryota</taxon>
        <taxon>Viridiplantae</taxon>
        <taxon>Streptophyta</taxon>
        <taxon>Embryophyta</taxon>
        <taxon>Tracheophyta</taxon>
        <taxon>Spermatophyta</taxon>
        <taxon>Magnoliopsida</taxon>
        <taxon>eudicotyledons</taxon>
        <taxon>Gunneridae</taxon>
        <taxon>Pentapetalae</taxon>
        <taxon>asterids</taxon>
        <taxon>lamiids</taxon>
        <taxon>Lamiales</taxon>
        <taxon>Lamiaceae</taxon>
        <taxon>Nepetoideae</taxon>
        <taxon>Mentheae</taxon>
        <taxon>Salviinae</taxon>
        <taxon>Salvia</taxon>
        <taxon>Salvia subgen. Calosphace</taxon>
    </lineage>
</organism>
<feature type="transmembrane region" description="Helical" evidence="10">
    <location>
        <begin position="463"/>
        <end position="484"/>
    </location>
</feature>
<feature type="transmembrane region" description="Helical" evidence="10">
    <location>
        <begin position="360"/>
        <end position="379"/>
    </location>
</feature>
<keyword evidence="4 10" id="KW-0812">Transmembrane</keyword>
<feature type="transmembrane region" description="Helical" evidence="10">
    <location>
        <begin position="324"/>
        <end position="348"/>
    </location>
</feature>
<name>A0ABD1FSA3_SALDI</name>
<evidence type="ECO:0000256" key="5">
    <source>
        <dbReference type="ARBA" id="ARBA00022989"/>
    </source>
</evidence>
<keyword evidence="5 10" id="KW-1133">Transmembrane helix</keyword>
<feature type="transmembrane region" description="Helical" evidence="10">
    <location>
        <begin position="206"/>
        <end position="228"/>
    </location>
</feature>
<comment type="function">
    <text evidence="1">Fluoride channel required for the rapid expulsion of cytoplasmic fluoride.</text>
</comment>
<feature type="region of interest" description="Disordered" evidence="9">
    <location>
        <begin position="1"/>
        <end position="51"/>
    </location>
</feature>
<keyword evidence="12" id="KW-1185">Reference proteome</keyword>
<accession>A0ABD1FSA3</accession>
<evidence type="ECO:0000256" key="7">
    <source>
        <dbReference type="ARBA" id="ARBA00035120"/>
    </source>
</evidence>
<reference evidence="11 12" key="1">
    <citation type="submission" date="2024-06" db="EMBL/GenBank/DDBJ databases">
        <title>A chromosome level genome sequence of Diviner's sage (Salvia divinorum).</title>
        <authorList>
            <person name="Ford S.A."/>
            <person name="Ro D.-K."/>
            <person name="Ness R.W."/>
            <person name="Phillips M.A."/>
        </authorList>
    </citation>
    <scope>NUCLEOTIDE SEQUENCE [LARGE SCALE GENOMIC DNA]</scope>
    <source>
        <strain evidence="11">SAF-2024a</strain>
        <tissue evidence="11">Leaf</tissue>
    </source>
</reference>
<dbReference type="AlphaFoldDB" id="A0ABD1FSA3"/>
<feature type="compositionally biased region" description="Basic and acidic residues" evidence="9">
    <location>
        <begin position="1"/>
        <end position="12"/>
    </location>
</feature>
<proteinExistence type="inferred from homology"/>
<keyword evidence="3" id="KW-1003">Cell membrane</keyword>
<dbReference type="Pfam" id="PF02537">
    <property type="entry name" value="CRCB"/>
    <property type="match status" value="2"/>
</dbReference>
<comment type="similarity">
    <text evidence="7">Belongs to the fluoride channel Fluc/FEX (TC 1.A.43) family.</text>
</comment>
<protein>
    <submittedName>
        <fullName evidence="11">Fluoride export protein 1 isoform X1</fullName>
    </submittedName>
</protein>
<evidence type="ECO:0000256" key="9">
    <source>
        <dbReference type="SAM" id="MobiDB-lite"/>
    </source>
</evidence>
<feature type="compositionally biased region" description="Low complexity" evidence="9">
    <location>
        <begin position="19"/>
        <end position="36"/>
    </location>
</feature>
<dbReference type="PANTHER" id="PTHR28259:SF1">
    <property type="entry name" value="FLUORIDE EXPORT PROTEIN 1-RELATED"/>
    <property type="match status" value="1"/>
</dbReference>